<sequence length="137" mass="15841">MRNGRVGNNAKLHVNSFGISQFRVPHQTTNHTVFYVHCVRVVSRNAFVLSFLTKGAPRQPNPTIRQLRLIFHFAPFSIYITPTPALYFPFLSFPFLFLLPLLLHERLLLFFLVLLLSLFRRRGLKVCNSGNFVIVNV</sequence>
<evidence type="ECO:0000256" key="1">
    <source>
        <dbReference type="SAM" id="Phobius"/>
    </source>
</evidence>
<evidence type="ECO:0000313" key="2">
    <source>
        <dbReference type="Proteomes" id="UP000515121"/>
    </source>
</evidence>
<dbReference type="AlphaFoldDB" id="A0A6P6ACR0"/>
<keyword evidence="1" id="KW-0472">Membrane</keyword>
<name>A0A6P6ACR0_DURZI</name>
<dbReference type="Proteomes" id="UP000515121">
    <property type="component" value="Unplaced"/>
</dbReference>
<keyword evidence="2" id="KW-1185">Reference proteome</keyword>
<organism evidence="2 3">
    <name type="scientific">Durio zibethinus</name>
    <name type="common">Durian</name>
    <dbReference type="NCBI Taxonomy" id="66656"/>
    <lineage>
        <taxon>Eukaryota</taxon>
        <taxon>Viridiplantae</taxon>
        <taxon>Streptophyta</taxon>
        <taxon>Embryophyta</taxon>
        <taxon>Tracheophyta</taxon>
        <taxon>Spermatophyta</taxon>
        <taxon>Magnoliopsida</taxon>
        <taxon>eudicotyledons</taxon>
        <taxon>Gunneridae</taxon>
        <taxon>Pentapetalae</taxon>
        <taxon>rosids</taxon>
        <taxon>malvids</taxon>
        <taxon>Malvales</taxon>
        <taxon>Malvaceae</taxon>
        <taxon>Helicteroideae</taxon>
        <taxon>Durio</taxon>
    </lineage>
</organism>
<gene>
    <name evidence="3" type="primary">LOC111308533</name>
</gene>
<keyword evidence="1" id="KW-1133">Transmembrane helix</keyword>
<keyword evidence="1" id="KW-0812">Transmembrane</keyword>
<feature type="transmembrane region" description="Helical" evidence="1">
    <location>
        <begin position="69"/>
        <end position="90"/>
    </location>
</feature>
<accession>A0A6P6ACR0</accession>
<proteinExistence type="predicted"/>
<evidence type="ECO:0000313" key="3">
    <source>
        <dbReference type="RefSeq" id="XP_022762660.1"/>
    </source>
</evidence>
<feature type="transmembrane region" description="Helical" evidence="1">
    <location>
        <begin position="96"/>
        <end position="119"/>
    </location>
</feature>
<reference evidence="3" key="1">
    <citation type="submission" date="2025-08" db="UniProtKB">
        <authorList>
            <consortium name="RefSeq"/>
        </authorList>
    </citation>
    <scope>IDENTIFICATION</scope>
    <source>
        <tissue evidence="3">Fruit stalk</tissue>
    </source>
</reference>
<dbReference type="GeneID" id="111308533"/>
<dbReference type="RefSeq" id="XP_022762660.1">
    <property type="nucleotide sequence ID" value="XM_022906925.1"/>
</dbReference>
<protein>
    <submittedName>
        <fullName evidence="3">Uncharacterized protein LOC111308533 isoform X2</fullName>
    </submittedName>
</protein>